<evidence type="ECO:0000256" key="6">
    <source>
        <dbReference type="SAM" id="Phobius"/>
    </source>
</evidence>
<keyword evidence="2" id="KW-1003">Cell membrane</keyword>
<feature type="transmembrane region" description="Helical" evidence="6">
    <location>
        <begin position="44"/>
        <end position="75"/>
    </location>
</feature>
<evidence type="ECO:0000256" key="4">
    <source>
        <dbReference type="ARBA" id="ARBA00022989"/>
    </source>
</evidence>
<dbReference type="PANTHER" id="PTHR30213:SF1">
    <property type="entry name" value="INNER MEMBRANE PROTEIN YHJD"/>
    <property type="match status" value="1"/>
</dbReference>
<evidence type="ECO:0000256" key="5">
    <source>
        <dbReference type="ARBA" id="ARBA00023136"/>
    </source>
</evidence>
<keyword evidence="8" id="KW-1185">Reference proteome</keyword>
<evidence type="ECO:0000313" key="7">
    <source>
        <dbReference type="EMBL" id="NRN62956.1"/>
    </source>
</evidence>
<organism evidence="7 8">
    <name type="scientific">Kibdelosporangium persicum</name>
    <dbReference type="NCBI Taxonomy" id="2698649"/>
    <lineage>
        <taxon>Bacteria</taxon>
        <taxon>Bacillati</taxon>
        <taxon>Actinomycetota</taxon>
        <taxon>Actinomycetes</taxon>
        <taxon>Pseudonocardiales</taxon>
        <taxon>Pseudonocardiaceae</taxon>
        <taxon>Kibdelosporangium</taxon>
    </lineage>
</organism>
<feature type="transmembrane region" description="Helical" evidence="6">
    <location>
        <begin position="114"/>
        <end position="133"/>
    </location>
</feature>
<evidence type="ECO:0000256" key="3">
    <source>
        <dbReference type="ARBA" id="ARBA00022692"/>
    </source>
</evidence>
<dbReference type="PANTHER" id="PTHR30213">
    <property type="entry name" value="INNER MEMBRANE PROTEIN YHJD"/>
    <property type="match status" value="1"/>
</dbReference>
<evidence type="ECO:0000256" key="2">
    <source>
        <dbReference type="ARBA" id="ARBA00022475"/>
    </source>
</evidence>
<dbReference type="Proteomes" id="UP000763557">
    <property type="component" value="Unassembled WGS sequence"/>
</dbReference>
<evidence type="ECO:0000256" key="1">
    <source>
        <dbReference type="ARBA" id="ARBA00004651"/>
    </source>
</evidence>
<dbReference type="Pfam" id="PF03631">
    <property type="entry name" value="Virul_fac_BrkB"/>
    <property type="match status" value="1"/>
</dbReference>
<feature type="transmembrane region" description="Helical" evidence="6">
    <location>
        <begin position="331"/>
        <end position="349"/>
    </location>
</feature>
<comment type="caution">
    <text evidence="7">The sequence shown here is derived from an EMBL/GenBank/DDBJ whole genome shotgun (WGS) entry which is preliminary data.</text>
</comment>
<keyword evidence="3 6" id="KW-0812">Transmembrane</keyword>
<name>A0ABX2EW02_9PSEU</name>
<dbReference type="InterPro" id="IPR017039">
    <property type="entry name" value="Virul_fac_BrkB"/>
</dbReference>
<reference evidence="7 8" key="1">
    <citation type="submission" date="2020-01" db="EMBL/GenBank/DDBJ databases">
        <title>Kibdelosporangium persica a novel Actinomycetes from a hot desert in Iran.</title>
        <authorList>
            <person name="Safaei N."/>
            <person name="Zaburannyi N."/>
            <person name="Mueller R."/>
            <person name="Wink J."/>
        </authorList>
    </citation>
    <scope>NUCLEOTIDE SEQUENCE [LARGE SCALE GENOMIC DNA]</scope>
    <source>
        <strain evidence="7 8">4NS15</strain>
    </source>
</reference>
<sequence length="356" mass="39053">MGALRDDHYTPVGENRAVLMRLRNRYAWFDHLVRMIDRYVDHNAYQYAAAITYFSVLSVVPVLMVGLSVTGFVLADDDEITRDLRITIIQALPSGLDGFVADIYDNVIDQRASLGVFGLVIGLYAGWGWMNALRDALTAMWNLQRPPMPFFRTILRDLFALISLAIALLVSFSLTAAGSWLNGSILQWTGMDDHPWAGTVLSLLSVPLAIFADWLVFLWVLVRFPRAKVSKRYAVRGALAAAIGFEILKIGANVYLNLLGRSPTSAAFGSIIGLLVFVYLVARLLLLVAAWIATGGDQGATPLVVQPEQRGEYLGDTTAGSAAPTLRPATAGWLVAAGAVAALWLQRTFRRKTRPK</sequence>
<protein>
    <submittedName>
        <fullName evidence="7">tRNA-processing ribonuclease BN</fullName>
    </submittedName>
</protein>
<dbReference type="RefSeq" id="WP_246364604.1">
    <property type="nucleotide sequence ID" value="NZ_CBCSGW010000022.1"/>
</dbReference>
<gene>
    <name evidence="7" type="ORF">GC106_1570</name>
</gene>
<comment type="subcellular location">
    <subcellularLocation>
        <location evidence="1">Cell membrane</location>
        <topology evidence="1">Multi-pass membrane protein</topology>
    </subcellularLocation>
</comment>
<evidence type="ECO:0000313" key="8">
    <source>
        <dbReference type="Proteomes" id="UP000763557"/>
    </source>
</evidence>
<accession>A0ABX2EW02</accession>
<feature type="transmembrane region" description="Helical" evidence="6">
    <location>
        <begin position="154"/>
        <end position="176"/>
    </location>
</feature>
<feature type="transmembrane region" description="Helical" evidence="6">
    <location>
        <begin position="196"/>
        <end position="222"/>
    </location>
</feature>
<dbReference type="EMBL" id="JAAATY010000001">
    <property type="protein sequence ID" value="NRN62956.1"/>
    <property type="molecule type" value="Genomic_DNA"/>
</dbReference>
<keyword evidence="4 6" id="KW-1133">Transmembrane helix</keyword>
<keyword evidence="5 6" id="KW-0472">Membrane</keyword>
<proteinExistence type="predicted"/>
<feature type="transmembrane region" description="Helical" evidence="6">
    <location>
        <begin position="266"/>
        <end position="293"/>
    </location>
</feature>